<evidence type="ECO:0000313" key="2">
    <source>
        <dbReference type="EMBL" id="KAH6608725.1"/>
    </source>
</evidence>
<gene>
    <name evidence="2" type="ORF">Trco_002071</name>
</gene>
<sequence>MGGSIAPPDLAGLLAPILPALPSASVSTEPAVGILPLLSPILRQRVKLFSSGSAEPWLRLLCYDTAKAAKLAELVQSGSLEPHPVSGEVEVDWDYDARTRYRRLDRETLQALTVLSDLGLAFQLVYCVNDAEGGGDGWRVGEVTVADKASPLSQFGDASTIAEAEASFQKPPKISKHTVYHTNGSTTSGEDLMDDDDDDDGYWDRYDATPARTPANNRSPAPRAGAGAGAPTFGATSTSASLLGAYGASAAMGGDDGDDDGDDDDYYAQYDDVQPAMDNHDPDEEALLRAHVRPPLGLGRSSNTLDSLVATDAYEARGSWAFAEADSKTSSSSGGGGSSSNSNNTGQNQPDPLPSARELALLHPRPESSASSNGSNTVAQLEASAGKQEQNEFGVKQHVSRSIRSLYLLARSSGIDRGEFERLVKTEMDVLSMIEDQD</sequence>
<feature type="compositionally biased region" description="Polar residues" evidence="1">
    <location>
        <begin position="368"/>
        <end position="379"/>
    </location>
</feature>
<accession>A0A9P8QNN4</accession>
<dbReference type="AlphaFoldDB" id="A0A9P8QNN4"/>
<dbReference type="EMBL" id="JAIWOZ010000002">
    <property type="protein sequence ID" value="KAH6608725.1"/>
    <property type="molecule type" value="Genomic_DNA"/>
</dbReference>
<evidence type="ECO:0000256" key="1">
    <source>
        <dbReference type="SAM" id="MobiDB-lite"/>
    </source>
</evidence>
<feature type="compositionally biased region" description="Low complexity" evidence="1">
    <location>
        <begin position="219"/>
        <end position="233"/>
    </location>
</feature>
<feature type="region of interest" description="Disordered" evidence="1">
    <location>
        <begin position="173"/>
        <end position="233"/>
    </location>
</feature>
<proteinExistence type="predicted"/>
<organism evidence="2 3">
    <name type="scientific">Trichoderma cornu-damae</name>
    <dbReference type="NCBI Taxonomy" id="654480"/>
    <lineage>
        <taxon>Eukaryota</taxon>
        <taxon>Fungi</taxon>
        <taxon>Dikarya</taxon>
        <taxon>Ascomycota</taxon>
        <taxon>Pezizomycotina</taxon>
        <taxon>Sordariomycetes</taxon>
        <taxon>Hypocreomycetidae</taxon>
        <taxon>Hypocreales</taxon>
        <taxon>Hypocreaceae</taxon>
        <taxon>Trichoderma</taxon>
    </lineage>
</organism>
<evidence type="ECO:0000313" key="3">
    <source>
        <dbReference type="Proteomes" id="UP000827724"/>
    </source>
</evidence>
<protein>
    <submittedName>
        <fullName evidence="2">Uncharacterized protein</fullName>
    </submittedName>
</protein>
<comment type="caution">
    <text evidence="2">The sequence shown here is derived from an EMBL/GenBank/DDBJ whole genome shotgun (WGS) entry which is preliminary data.</text>
</comment>
<feature type="compositionally biased region" description="Polar residues" evidence="1">
    <location>
        <begin position="180"/>
        <end position="189"/>
    </location>
</feature>
<feature type="compositionally biased region" description="Acidic residues" evidence="1">
    <location>
        <begin position="191"/>
        <end position="201"/>
    </location>
</feature>
<dbReference type="Proteomes" id="UP000827724">
    <property type="component" value="Unassembled WGS sequence"/>
</dbReference>
<keyword evidence="3" id="KW-1185">Reference proteome</keyword>
<name>A0A9P8QNN4_9HYPO</name>
<reference evidence="2" key="1">
    <citation type="submission" date="2021-08" db="EMBL/GenBank/DDBJ databases">
        <title>Chromosome-Level Trichoderma cornu-damae using Hi-C Data.</title>
        <authorList>
            <person name="Kim C.S."/>
        </authorList>
    </citation>
    <scope>NUCLEOTIDE SEQUENCE</scope>
    <source>
        <strain evidence="2">KA19-0412C</strain>
    </source>
</reference>
<dbReference type="OrthoDB" id="5578001at2759"/>
<feature type="region of interest" description="Disordered" evidence="1">
    <location>
        <begin position="324"/>
        <end position="393"/>
    </location>
</feature>